<dbReference type="EMBL" id="FOWC01000011">
    <property type="protein sequence ID" value="SFQ38888.1"/>
    <property type="molecule type" value="Genomic_DNA"/>
</dbReference>
<sequence length="418" mass="43798">MKFTTGLWPISAATLVLVTSCGGMSGSDVENAKDPNGDGQTVQRPGYANSQYPDPAPIKEKANPQAVRIGGKPVVQACNLLTVADLVSLGIRAASRPDPNGATFERRYLVGDGSGPLRSSEITYAKALTSGVNHCVYSLEDNQGNQTQEELAVAVSQPAYVPTVDTKPYLADAEPSLTVGPVKVFSKRRKTESPSDASGDAVLVLGDTLVDLDFDLKADKSAGKLQDLGKKVAENFAKQVSAPAGANVIGYDSAAFPKSVAQPCPMLTPDAVTPAIGTDASPMVAETPGTAVGDMIMTNSTKHNYVRIDCERGTGHDNGIDRRALHLTAISFLGEDAAKSYLGSAPNDGQSAPAQVGDEGQVRSKGQTHGEVLFRKGRFVFKLYLADHNAAPDGISGADATRLLVPAARKMLSAFPDQ</sequence>
<evidence type="ECO:0000313" key="2">
    <source>
        <dbReference type="EMBL" id="SFQ38888.1"/>
    </source>
</evidence>
<proteinExistence type="predicted"/>
<dbReference type="STRING" id="112413.SAMN05421854_111196"/>
<feature type="compositionally biased region" description="Polar residues" evidence="1">
    <location>
        <begin position="38"/>
        <end position="52"/>
    </location>
</feature>
<feature type="region of interest" description="Disordered" evidence="1">
    <location>
        <begin position="343"/>
        <end position="368"/>
    </location>
</feature>
<name>A0A1I5Y3X0_9PSEU</name>
<reference evidence="2 3" key="1">
    <citation type="submission" date="2016-10" db="EMBL/GenBank/DDBJ databases">
        <authorList>
            <person name="de Groot N.N."/>
        </authorList>
    </citation>
    <scope>NUCLEOTIDE SEQUENCE [LARGE SCALE GENOMIC DNA]</scope>
    <source>
        <strain evidence="2 3">DSM 44637</strain>
    </source>
</reference>
<dbReference type="RefSeq" id="WP_093575907.1">
    <property type="nucleotide sequence ID" value="NZ_FOWC01000011.1"/>
</dbReference>
<dbReference type="PROSITE" id="PS51257">
    <property type="entry name" value="PROKAR_LIPOPROTEIN"/>
    <property type="match status" value="1"/>
</dbReference>
<dbReference type="AlphaFoldDB" id="A0A1I5Y3X0"/>
<evidence type="ECO:0000256" key="1">
    <source>
        <dbReference type="SAM" id="MobiDB-lite"/>
    </source>
</evidence>
<dbReference type="Proteomes" id="UP000199137">
    <property type="component" value="Unassembled WGS sequence"/>
</dbReference>
<accession>A0A1I5Y3X0</accession>
<feature type="region of interest" description="Disordered" evidence="1">
    <location>
        <begin position="27"/>
        <end position="57"/>
    </location>
</feature>
<organism evidence="2 3">
    <name type="scientific">Amycolatopsis rubida</name>
    <dbReference type="NCBI Taxonomy" id="112413"/>
    <lineage>
        <taxon>Bacteria</taxon>
        <taxon>Bacillati</taxon>
        <taxon>Actinomycetota</taxon>
        <taxon>Actinomycetes</taxon>
        <taxon>Pseudonocardiales</taxon>
        <taxon>Pseudonocardiaceae</taxon>
        <taxon>Amycolatopsis</taxon>
    </lineage>
</organism>
<protein>
    <submittedName>
        <fullName evidence="2">Uncharacterized protein</fullName>
    </submittedName>
</protein>
<evidence type="ECO:0000313" key="3">
    <source>
        <dbReference type="Proteomes" id="UP000199137"/>
    </source>
</evidence>
<gene>
    <name evidence="2" type="ORF">SAMN05421854_111196</name>
</gene>
<dbReference type="OrthoDB" id="4503530at2"/>